<dbReference type="AlphaFoldDB" id="A0A3M6VIN7"/>
<dbReference type="Proteomes" id="UP000282087">
    <property type="component" value="Unassembled WGS sequence"/>
</dbReference>
<gene>
    <name evidence="1" type="ORF">DD238_003153</name>
</gene>
<protein>
    <submittedName>
        <fullName evidence="1">Uncharacterized protein</fullName>
    </submittedName>
</protein>
<evidence type="ECO:0000313" key="2">
    <source>
        <dbReference type="Proteomes" id="UP000282087"/>
    </source>
</evidence>
<name>A0A3M6VIN7_9STRA</name>
<proteinExistence type="predicted"/>
<dbReference type="VEuPathDB" id="FungiDB:DD237_002580"/>
<comment type="caution">
    <text evidence="1">The sequence shown here is derived from an EMBL/GenBank/DDBJ whole genome shotgun (WGS) entry which is preliminary data.</text>
</comment>
<sequence>MELFAGFNAEDLAMMQELLRLLVEDDDVLTQQPTPCTSTSQNTQTLLFDGLTGASPKPASGRAVDAFDNYYSGGMSGPNGMTWNAPPVMIAHTPQFATKTSRTRTRSNFASVEEPMLKRGRADVASTMRTPMNCIPVREGGYLYY</sequence>
<evidence type="ECO:0000313" key="1">
    <source>
        <dbReference type="EMBL" id="RMX66033.1"/>
    </source>
</evidence>
<dbReference type="EMBL" id="QLLG01000219">
    <property type="protein sequence ID" value="RMX66033.1"/>
    <property type="molecule type" value="Genomic_DNA"/>
</dbReference>
<accession>A0A3M6VIN7</accession>
<reference evidence="1 2" key="1">
    <citation type="submission" date="2018-06" db="EMBL/GenBank/DDBJ databases">
        <title>Comparative genomics of downy mildews reveals potential adaptations to biotrophy.</title>
        <authorList>
            <person name="Fletcher K."/>
            <person name="Klosterman S.J."/>
            <person name="Derevnina L."/>
            <person name="Martin F."/>
            <person name="Koike S."/>
            <person name="Reyes Chin-Wo S."/>
            <person name="Mou B."/>
            <person name="Michelmore R."/>
        </authorList>
    </citation>
    <scope>NUCLEOTIDE SEQUENCE [LARGE SCALE GENOMIC DNA]</scope>
    <source>
        <strain evidence="1 2">R14</strain>
    </source>
</reference>
<organism evidence="1 2">
    <name type="scientific">Peronospora effusa</name>
    <dbReference type="NCBI Taxonomy" id="542832"/>
    <lineage>
        <taxon>Eukaryota</taxon>
        <taxon>Sar</taxon>
        <taxon>Stramenopiles</taxon>
        <taxon>Oomycota</taxon>
        <taxon>Peronosporomycetes</taxon>
        <taxon>Peronosporales</taxon>
        <taxon>Peronosporaceae</taxon>
        <taxon>Peronospora</taxon>
    </lineage>
</organism>
<keyword evidence="2" id="KW-1185">Reference proteome</keyword>